<accession>A0A976M3N9</accession>
<dbReference type="Pfam" id="PF03178">
    <property type="entry name" value="CPSF_A"/>
    <property type="match status" value="1"/>
</dbReference>
<dbReference type="Pfam" id="PF10433">
    <property type="entry name" value="Beta-prop_RSE1_1st"/>
    <property type="match status" value="1"/>
</dbReference>
<evidence type="ECO:0000259" key="6">
    <source>
        <dbReference type="Pfam" id="PF23726"/>
    </source>
</evidence>
<dbReference type="EMBL" id="CP056065">
    <property type="protein sequence ID" value="UKJ87764.2"/>
    <property type="molecule type" value="Genomic_DNA"/>
</dbReference>
<dbReference type="Gene3D" id="1.10.150.910">
    <property type="match status" value="1"/>
</dbReference>
<dbReference type="InterPro" id="IPR004871">
    <property type="entry name" value="RSE1/DDB1/CPSF1_C"/>
</dbReference>
<dbReference type="GO" id="GO:0005634">
    <property type="term" value="C:nucleus"/>
    <property type="evidence" value="ECO:0007669"/>
    <property type="project" value="UniProtKB-SubCell"/>
</dbReference>
<feature type="domain" description="RSE1/DDB1/CPSF1 C-terminal" evidence="4">
    <location>
        <begin position="1183"/>
        <end position="1416"/>
    </location>
</feature>
<dbReference type="Gene3D" id="2.130.10.10">
    <property type="entry name" value="YVTN repeat-like/Quinoprotein amine dehydrogenase"/>
    <property type="match status" value="2"/>
</dbReference>
<dbReference type="GO" id="GO:0003676">
    <property type="term" value="F:nucleic acid binding"/>
    <property type="evidence" value="ECO:0007669"/>
    <property type="project" value="InterPro"/>
</dbReference>
<evidence type="ECO:0008006" key="9">
    <source>
        <dbReference type="Google" id="ProtNLM"/>
    </source>
</evidence>
<evidence type="ECO:0000313" key="7">
    <source>
        <dbReference type="EMBL" id="UKJ87764.2"/>
    </source>
</evidence>
<comment type="subcellular location">
    <subcellularLocation>
        <location evidence="1">Nucleus</location>
    </subcellularLocation>
</comment>
<dbReference type="InterPro" id="IPR036322">
    <property type="entry name" value="WD40_repeat_dom_sf"/>
</dbReference>
<name>A0A976M3N9_THEOR</name>
<dbReference type="InterPro" id="IPR058543">
    <property type="entry name" value="Beta-prop_RSE1/DDB1/CPSF1_2nd"/>
</dbReference>
<evidence type="ECO:0000256" key="3">
    <source>
        <dbReference type="SAM" id="MobiDB-lite"/>
    </source>
</evidence>
<feature type="region of interest" description="Disordered" evidence="3">
    <location>
        <begin position="1130"/>
        <end position="1161"/>
    </location>
</feature>
<protein>
    <recommendedName>
        <fullName evidence="9">DNA damage-binding protein 1</fullName>
    </recommendedName>
</protein>
<dbReference type="Proteomes" id="UP000244803">
    <property type="component" value="Chromosome 1"/>
</dbReference>
<dbReference type="InterPro" id="IPR018846">
    <property type="entry name" value="Beta-prop_RSE1/DDB1/CPSF1_1st"/>
</dbReference>
<feature type="compositionally biased region" description="Basic and acidic residues" evidence="3">
    <location>
        <begin position="956"/>
        <end position="975"/>
    </location>
</feature>
<evidence type="ECO:0000259" key="4">
    <source>
        <dbReference type="Pfam" id="PF03178"/>
    </source>
</evidence>
<sequence length="1460" mass="162969">MYTYFVTAAASCSNIKSIKCRLLKDSTSECLVCLKSNSIEVYSLPSDLDESNSSVDNGYNPCLITSLHSYFTFLTCIEYRPPNHNQSYLLVLTQNYTLLLLKFDGKICKFVSKNVACLQEPFSAVRYGNVILKIDSAYNLIVFCGHSRIIKCIVLNKSDYFNFSDIITMRTNDSFFLDFEFMSVEYKSEEALKVNIEGESRSYSNSLSQELQFKSPNRNTSIHQLECKLLVLGQDGSESNSEPVRWLYGMHLSFEIELLNGHKRFNSYSNVPLFGDPVKLTSPFSMFIPLSLNTTNKSDSTLILGAGSVAYTSFKAPKEVRTFKLDFSITEVSCYLQHSTNTYLFADDNGNVYMMELLLSTRNEGTGLKRRVGSSVGPKSVHATKVEGELVVRDVQVERVGSCAIPSSMVKLDDERIFCTSKHGNSSTMKIKHSGYKKGAVQGGRAWVQANVGPVTDFTYLQEEESDSSILACCGTGTSGSFCKIYFGIGSEVLYSREVIGVHNLFAVQLQGSEGSEGHPVICISFYRFTRFYLVSQPRGETMYKRGKSNSLEVLETKLSEIVKLDSEDLISDETTLLFSRLNKDYILQVTPFNVLVVESGFKKVIRVSVSELARDPKGSDFTVSSIVCGKYILLLLSSNTMILVDHDLNVVNRKKVDTSVSSIAYISKGDLARSIFRASPVFKQADCEGVLAASGWDSEIMIMLLTSLEIVHKYSCNINFGTFVKSLRFGMVGPEVYLLAGVSDGRLYIYKLKETSENGEDPKVKIEPDNIIELTDGSFKLLDLQLGRDEETCDFMTRKLITTGRKCNIIHANNNKIEYTKVNVSNLWALATLSNNWYTNTRDNLNNYSGISDDKTNASASGNAYLNGTFFSNSDDETLVVYYTKKSIVIGTLDFVKNLNVKKIIAGTNLNKIAYHYPSQLAVVSTIPQYVVNPNELHSLEGNEYRNNKQGTVEPHVDSRSSNKESDEERDCRKGVEGNIVAATRSTSHEEQHQHQNVMICTDSCELLETTNDGFLPSCLLFVDVESTKIVHKLDIPKGHVVSSLRTYSHENVEYVAVGSSLVSEQTDLPVEGHLFLVEIDRSKGSLVFKVQRTSEPFEGGVVDIAVMNEMLVLAVNATLMVMTLNGEHSGATPSKDKGRTKPGKSGEQGGSVAGSRGSKAERRTYKLEYVEGCSEECKRYLELITSYESNTYIVAVDVCEDSVFLGDLMTSVKLLKFKDKCLYESCRDFNTLWTSSLAAIDASTCLVSDDSGNFSVFAKSKTPVNDHKAIKFDTLGLFHHGETVNRMVKRQKTAADSGKHFKIASKLGQKRHACKRAFCCQNVGRSHEKFKMRERSSLFDAIFTCCTSSGSFLQLCIFSDVNLFLKLSLLEQTLQLFHSDTGISVNKNYRNFENIHTTVPPRGFVDGDLVERFLKLPHTVQLKIFDSFRKNSQELDLDCRTLDQLVATVEKISNSRLI</sequence>
<keyword evidence="2" id="KW-0539">Nucleus</keyword>
<evidence type="ECO:0000313" key="8">
    <source>
        <dbReference type="Proteomes" id="UP000244803"/>
    </source>
</evidence>
<reference evidence="7" key="1">
    <citation type="submission" date="2022-07" db="EMBL/GenBank/DDBJ databases">
        <title>Evaluation of T. orientalis genome assembly methods using nanopore sequencing and analysis of variation between genomes.</title>
        <authorList>
            <person name="Yam J."/>
            <person name="Micallef M.L."/>
            <person name="Liu M."/>
            <person name="Djordjevic S.P."/>
            <person name="Bogema D.R."/>
            <person name="Jenkins C."/>
        </authorList>
    </citation>
    <scope>NUCLEOTIDE SEQUENCE</scope>
    <source>
        <strain evidence="7">Fish Creek</strain>
    </source>
</reference>
<feature type="domain" description="RSE1/DDB1/CPSF1 first beta-propeller" evidence="5">
    <location>
        <begin position="17"/>
        <end position="435"/>
    </location>
</feature>
<feature type="region of interest" description="Disordered" evidence="3">
    <location>
        <begin position="942"/>
        <end position="975"/>
    </location>
</feature>
<evidence type="ECO:0000256" key="1">
    <source>
        <dbReference type="ARBA" id="ARBA00004123"/>
    </source>
</evidence>
<dbReference type="InterPro" id="IPR015943">
    <property type="entry name" value="WD40/YVTN_repeat-like_dom_sf"/>
</dbReference>
<proteinExistence type="predicted"/>
<feature type="domain" description="RSE1/DDB1/CPSF1 second beta-propeller" evidence="6">
    <location>
        <begin position="553"/>
        <end position="773"/>
    </location>
</feature>
<evidence type="ECO:0000256" key="2">
    <source>
        <dbReference type="ARBA" id="ARBA00023242"/>
    </source>
</evidence>
<dbReference type="SUPFAM" id="SSF50978">
    <property type="entry name" value="WD40 repeat-like"/>
    <property type="match status" value="1"/>
</dbReference>
<evidence type="ECO:0000259" key="5">
    <source>
        <dbReference type="Pfam" id="PF10433"/>
    </source>
</evidence>
<dbReference type="InterPro" id="IPR050358">
    <property type="entry name" value="RSE1/DDB1/CFT1"/>
</dbReference>
<organism evidence="7 8">
    <name type="scientific">Theileria orientalis</name>
    <dbReference type="NCBI Taxonomy" id="68886"/>
    <lineage>
        <taxon>Eukaryota</taxon>
        <taxon>Sar</taxon>
        <taxon>Alveolata</taxon>
        <taxon>Apicomplexa</taxon>
        <taxon>Aconoidasida</taxon>
        <taxon>Piroplasmida</taxon>
        <taxon>Theileriidae</taxon>
        <taxon>Theileria</taxon>
    </lineage>
</organism>
<dbReference type="Pfam" id="PF23726">
    <property type="entry name" value="Beta-prop_RSE1_2nd"/>
    <property type="match status" value="1"/>
</dbReference>
<dbReference type="PANTHER" id="PTHR10644">
    <property type="entry name" value="DNA REPAIR/RNA PROCESSING CPSF FAMILY"/>
    <property type="match status" value="1"/>
</dbReference>
<gene>
    <name evidence="7" type="ORF">MACJ_000204</name>
</gene>
<dbReference type="OrthoDB" id="433457at2759"/>